<proteinExistence type="predicted"/>
<keyword evidence="4" id="KW-1185">Reference proteome</keyword>
<gene>
    <name evidence="3" type="ORF">HYG87_03505</name>
</gene>
<dbReference type="Proteomes" id="UP000681041">
    <property type="component" value="Chromosome"/>
</dbReference>
<keyword evidence="1" id="KW-0067">ATP-binding</keyword>
<evidence type="ECO:0000259" key="2">
    <source>
        <dbReference type="PROSITE" id="PS50975"/>
    </source>
</evidence>
<evidence type="ECO:0000313" key="3">
    <source>
        <dbReference type="EMBL" id="QUH22900.1"/>
    </source>
</evidence>
<dbReference type="RefSeq" id="WP_211533846.1">
    <property type="nucleotide sequence ID" value="NZ_CP058560.1"/>
</dbReference>
<dbReference type="Gene3D" id="2.30.36.100">
    <property type="match status" value="1"/>
</dbReference>
<dbReference type="AlphaFoldDB" id="A0A8T8K7E4"/>
<dbReference type="GO" id="GO:0046872">
    <property type="term" value="F:metal ion binding"/>
    <property type="evidence" value="ECO:0007669"/>
    <property type="project" value="InterPro"/>
</dbReference>
<sequence>MNLLIFEYATASGFNDPSLLAEGQAMLEGLLEDFQDFKIHYLISEKFLSPEYLEKWKSAQPIILKEDLRQWITKNISAYDGCLFVAAEEDMELYELTLIMEERGVQVYGSTSQAVLNCSDKLKTYSILKKHVPVINTYKIILEDFKCPENQEKYALLIKNKKMVFKPADGVACQGIKIVHSFEDLKKAVESLNTFLPYALLQDFVEGESCSVSLLSTGDKALPLTLNRQKIEFIGNGMEYHGAEVPWDHELAKEALEVAKKAVESVDGLKGYVGVDLILNNQVHILEINSRLTTPFVAIRKLSSVNMGHAILDAVKGILPEDLNCKGKIFLEKSGNNLIITNQK</sequence>
<organism evidence="3 4">
    <name type="scientific">Methanobacterium alkalithermotolerans</name>
    <dbReference type="NCBI Taxonomy" id="2731220"/>
    <lineage>
        <taxon>Archaea</taxon>
        <taxon>Methanobacteriati</taxon>
        <taxon>Methanobacteriota</taxon>
        <taxon>Methanomada group</taxon>
        <taxon>Methanobacteria</taxon>
        <taxon>Methanobacteriales</taxon>
        <taxon>Methanobacteriaceae</taxon>
        <taxon>Methanobacterium</taxon>
    </lineage>
</organism>
<evidence type="ECO:0000256" key="1">
    <source>
        <dbReference type="PROSITE-ProRule" id="PRU00409"/>
    </source>
</evidence>
<dbReference type="PANTHER" id="PTHR23132:SF23">
    <property type="entry name" value="D-ALANINE--D-ALANINE LIGASE B"/>
    <property type="match status" value="1"/>
</dbReference>
<dbReference type="EMBL" id="CP058560">
    <property type="protein sequence ID" value="QUH22900.1"/>
    <property type="molecule type" value="Genomic_DNA"/>
</dbReference>
<reference evidence="3" key="1">
    <citation type="submission" date="2020-07" db="EMBL/GenBank/DDBJ databases">
        <title>Methanobacterium. sp. MethCan genome.</title>
        <authorList>
            <person name="Postec A."/>
            <person name="Quemeneur M."/>
        </authorList>
    </citation>
    <scope>NUCLEOTIDE SEQUENCE</scope>
    <source>
        <strain evidence="3">MethCAN</strain>
    </source>
</reference>
<dbReference type="InterPro" id="IPR003806">
    <property type="entry name" value="ATP-grasp_PylC-type"/>
</dbReference>
<evidence type="ECO:0000313" key="4">
    <source>
        <dbReference type="Proteomes" id="UP000681041"/>
    </source>
</evidence>
<dbReference type="Gene3D" id="3.40.50.11770">
    <property type="match status" value="1"/>
</dbReference>
<dbReference type="InterPro" id="IPR011761">
    <property type="entry name" value="ATP-grasp"/>
</dbReference>
<dbReference type="GeneID" id="64819800"/>
<dbReference type="Gene3D" id="3.30.470.20">
    <property type="entry name" value="ATP-grasp fold, B domain"/>
    <property type="match status" value="1"/>
</dbReference>
<dbReference type="SUPFAM" id="SSF56059">
    <property type="entry name" value="Glutathione synthetase ATP-binding domain-like"/>
    <property type="match status" value="1"/>
</dbReference>
<keyword evidence="1" id="KW-0547">Nucleotide-binding</keyword>
<dbReference type="KEGG" id="meme:HYG87_03505"/>
<dbReference type="PROSITE" id="PS50975">
    <property type="entry name" value="ATP_GRASP"/>
    <property type="match status" value="1"/>
</dbReference>
<feature type="domain" description="ATP-grasp" evidence="2">
    <location>
        <begin position="132"/>
        <end position="316"/>
    </location>
</feature>
<dbReference type="PANTHER" id="PTHR23132">
    <property type="entry name" value="D-ALANINE--D-ALANINE LIGASE"/>
    <property type="match status" value="1"/>
</dbReference>
<protein>
    <submittedName>
        <fullName evidence="3">ATP-grasp domain-containing protein</fullName>
    </submittedName>
</protein>
<dbReference type="OrthoDB" id="133985at2157"/>
<accession>A0A8T8K7E4</accession>
<dbReference type="GO" id="GO:0008716">
    <property type="term" value="F:D-alanine-D-alanine ligase activity"/>
    <property type="evidence" value="ECO:0007669"/>
    <property type="project" value="TreeGrafter"/>
</dbReference>
<dbReference type="GO" id="GO:0005524">
    <property type="term" value="F:ATP binding"/>
    <property type="evidence" value="ECO:0007669"/>
    <property type="project" value="UniProtKB-UniRule"/>
</dbReference>
<dbReference type="PIRSF" id="PIRSF016766">
    <property type="entry name" value="UCP016766_ATPgrasp"/>
    <property type="match status" value="1"/>
</dbReference>
<dbReference type="Pfam" id="PF02655">
    <property type="entry name" value="ATP-grasp_3"/>
    <property type="match status" value="1"/>
</dbReference>
<name>A0A8T8K7E4_9EURY</name>
<dbReference type="InterPro" id="IPR024710">
    <property type="entry name" value="MfnD"/>
</dbReference>